<keyword evidence="1" id="KW-0805">Transcription regulation</keyword>
<dbReference type="SUPFAM" id="SSF46785">
    <property type="entry name" value="Winged helix' DNA-binding domain"/>
    <property type="match status" value="1"/>
</dbReference>
<dbReference type="Pfam" id="PF07729">
    <property type="entry name" value="FCD"/>
    <property type="match status" value="1"/>
</dbReference>
<evidence type="ECO:0000313" key="5">
    <source>
        <dbReference type="EMBL" id="MCL6285733.1"/>
    </source>
</evidence>
<dbReference type="PANTHER" id="PTHR43537:SF49">
    <property type="entry name" value="TRANSCRIPTIONAL REGULATORY PROTEIN"/>
    <property type="match status" value="1"/>
</dbReference>
<dbReference type="Gene3D" id="1.20.120.530">
    <property type="entry name" value="GntR ligand-binding domain-like"/>
    <property type="match status" value="1"/>
</dbReference>
<protein>
    <submittedName>
        <fullName evidence="5">GntR family transcriptional regulator</fullName>
    </submittedName>
</protein>
<sequence>MPASTTHKRGDRAQHLAEALRFSIVSGELSPGVPLRQEELARRYETSRIPVREALRLLQAQGLVHLEPNKGAVVAPLDAAELRENTEMREAAEVLALRTALPHLSNAQIDEAAAIQDEIEASDVSEYGRLNKSFHMTLYGPCDRPRLLEHIAGLHDIAERYLGVALSQLDYVSRSSSEHRGILDACYARDAEAAITLTSRHILDAGRSLEQFLVRS</sequence>
<organism evidence="5 6">
    <name type="scientific">Ruegeria spongiae</name>
    <dbReference type="NCBI Taxonomy" id="2942209"/>
    <lineage>
        <taxon>Bacteria</taxon>
        <taxon>Pseudomonadati</taxon>
        <taxon>Pseudomonadota</taxon>
        <taxon>Alphaproteobacteria</taxon>
        <taxon>Rhodobacterales</taxon>
        <taxon>Roseobacteraceae</taxon>
        <taxon>Ruegeria</taxon>
    </lineage>
</organism>
<dbReference type="SMART" id="SM00345">
    <property type="entry name" value="HTH_GNTR"/>
    <property type="match status" value="1"/>
</dbReference>
<dbReference type="PANTHER" id="PTHR43537">
    <property type="entry name" value="TRANSCRIPTIONAL REGULATOR, GNTR FAMILY"/>
    <property type="match status" value="1"/>
</dbReference>
<evidence type="ECO:0000256" key="3">
    <source>
        <dbReference type="ARBA" id="ARBA00023163"/>
    </source>
</evidence>
<reference evidence="5" key="1">
    <citation type="submission" date="2022-05" db="EMBL/GenBank/DDBJ databases">
        <authorList>
            <person name="Park J.-S."/>
        </authorList>
    </citation>
    <scope>NUCLEOTIDE SEQUENCE</scope>
    <source>
        <strain evidence="5">2012CJ41-6</strain>
    </source>
</reference>
<dbReference type="CDD" id="cd07377">
    <property type="entry name" value="WHTH_GntR"/>
    <property type="match status" value="1"/>
</dbReference>
<evidence type="ECO:0000313" key="6">
    <source>
        <dbReference type="Proteomes" id="UP001203880"/>
    </source>
</evidence>
<dbReference type="InterPro" id="IPR000524">
    <property type="entry name" value="Tscrpt_reg_HTH_GntR"/>
</dbReference>
<keyword evidence="6" id="KW-1185">Reference proteome</keyword>
<dbReference type="InterPro" id="IPR011711">
    <property type="entry name" value="GntR_C"/>
</dbReference>
<dbReference type="SUPFAM" id="SSF48008">
    <property type="entry name" value="GntR ligand-binding domain-like"/>
    <property type="match status" value="1"/>
</dbReference>
<dbReference type="Gene3D" id="1.10.10.10">
    <property type="entry name" value="Winged helix-like DNA-binding domain superfamily/Winged helix DNA-binding domain"/>
    <property type="match status" value="1"/>
</dbReference>
<evidence type="ECO:0000256" key="2">
    <source>
        <dbReference type="ARBA" id="ARBA00023125"/>
    </source>
</evidence>
<accession>A0ABT0Q974</accession>
<dbReference type="PROSITE" id="PS50949">
    <property type="entry name" value="HTH_GNTR"/>
    <property type="match status" value="1"/>
</dbReference>
<dbReference type="Proteomes" id="UP001203880">
    <property type="component" value="Unassembled WGS sequence"/>
</dbReference>
<comment type="caution">
    <text evidence="5">The sequence shown here is derived from an EMBL/GenBank/DDBJ whole genome shotgun (WGS) entry which is preliminary data.</text>
</comment>
<dbReference type="InterPro" id="IPR036390">
    <property type="entry name" value="WH_DNA-bd_sf"/>
</dbReference>
<dbReference type="InterPro" id="IPR008920">
    <property type="entry name" value="TF_FadR/GntR_C"/>
</dbReference>
<evidence type="ECO:0000256" key="1">
    <source>
        <dbReference type="ARBA" id="ARBA00023015"/>
    </source>
</evidence>
<keyword evidence="3" id="KW-0804">Transcription</keyword>
<gene>
    <name evidence="5" type="ORF">M3P21_19570</name>
</gene>
<name>A0ABT0Q974_9RHOB</name>
<dbReference type="SMART" id="SM00895">
    <property type="entry name" value="FCD"/>
    <property type="match status" value="1"/>
</dbReference>
<dbReference type="InterPro" id="IPR036388">
    <property type="entry name" value="WH-like_DNA-bd_sf"/>
</dbReference>
<evidence type="ECO:0000259" key="4">
    <source>
        <dbReference type="PROSITE" id="PS50949"/>
    </source>
</evidence>
<keyword evidence="2" id="KW-0238">DNA-binding</keyword>
<proteinExistence type="predicted"/>
<dbReference type="EMBL" id="JAMFMB010000036">
    <property type="protein sequence ID" value="MCL6285733.1"/>
    <property type="molecule type" value="Genomic_DNA"/>
</dbReference>
<feature type="domain" description="HTH gntR-type" evidence="4">
    <location>
        <begin position="10"/>
        <end position="77"/>
    </location>
</feature>
<dbReference type="RefSeq" id="WP_249712808.1">
    <property type="nucleotide sequence ID" value="NZ_JAMFMB010000036.1"/>
</dbReference>
<dbReference type="Pfam" id="PF00392">
    <property type="entry name" value="GntR"/>
    <property type="match status" value="1"/>
</dbReference>